<dbReference type="AlphaFoldDB" id="A0A5J6I918"/>
<dbReference type="EMBL" id="CP023694">
    <property type="protein sequence ID" value="QEV27421.1"/>
    <property type="molecule type" value="Genomic_DNA"/>
</dbReference>
<keyword evidence="2" id="KW-0964">Secreted</keyword>
<protein>
    <recommendedName>
        <fullName evidence="6">Collagen-like protein</fullName>
    </recommendedName>
</protein>
<dbReference type="PANTHER" id="PTHR15427">
    <property type="entry name" value="EMILIN ELASTIN MICROFIBRIL INTERFACE-LOCATED PROTEIN ELASTIN MICROFIBRIL INTERFACER"/>
    <property type="match status" value="1"/>
</dbReference>
<proteinExistence type="predicted"/>
<comment type="subcellular location">
    <subcellularLocation>
        <location evidence="1">Secreted</location>
    </subcellularLocation>
</comment>
<feature type="compositionally biased region" description="Low complexity" evidence="3">
    <location>
        <begin position="358"/>
        <end position="383"/>
    </location>
</feature>
<evidence type="ECO:0000256" key="2">
    <source>
        <dbReference type="ARBA" id="ARBA00022525"/>
    </source>
</evidence>
<accession>A0A5J6I918</accession>
<evidence type="ECO:0000256" key="1">
    <source>
        <dbReference type="ARBA" id="ARBA00004613"/>
    </source>
</evidence>
<gene>
    <name evidence="4" type="ORF">CP976_27095</name>
</gene>
<feature type="region of interest" description="Disordered" evidence="3">
    <location>
        <begin position="350"/>
        <end position="463"/>
    </location>
</feature>
<dbReference type="PANTHER" id="PTHR15427:SF33">
    <property type="entry name" value="COLLAGEN IV NC1 DOMAIN-CONTAINING PROTEIN"/>
    <property type="match status" value="1"/>
</dbReference>
<feature type="compositionally biased region" description="Low complexity" evidence="3">
    <location>
        <begin position="441"/>
        <end position="463"/>
    </location>
</feature>
<dbReference type="KEGG" id="scoe:CP976_27095"/>
<evidence type="ECO:0000313" key="4">
    <source>
        <dbReference type="EMBL" id="QEV27421.1"/>
    </source>
</evidence>
<dbReference type="Proteomes" id="UP000326598">
    <property type="component" value="Chromosome"/>
</dbReference>
<evidence type="ECO:0000313" key="5">
    <source>
        <dbReference type="Proteomes" id="UP000326598"/>
    </source>
</evidence>
<name>A0A5J6I918_STRC4</name>
<dbReference type="InterPro" id="IPR050392">
    <property type="entry name" value="Collagen/C1q_domain"/>
</dbReference>
<reference evidence="4 5" key="1">
    <citation type="submission" date="2017-09" db="EMBL/GenBank/DDBJ databases">
        <authorList>
            <person name="Lee N."/>
            <person name="Cho B.-K."/>
        </authorList>
    </citation>
    <scope>NUCLEOTIDE SEQUENCE [LARGE SCALE GENOMIC DNA]</scope>
    <source>
        <strain evidence="4 5">ATCC 13740</strain>
    </source>
</reference>
<organism evidence="4 5">
    <name type="scientific">Streptomyces coeruleorubidus</name>
    <dbReference type="NCBI Taxonomy" id="116188"/>
    <lineage>
        <taxon>Bacteria</taxon>
        <taxon>Bacillati</taxon>
        <taxon>Actinomycetota</taxon>
        <taxon>Actinomycetes</taxon>
        <taxon>Kitasatosporales</taxon>
        <taxon>Streptomycetaceae</taxon>
        <taxon>Streptomyces</taxon>
    </lineage>
</organism>
<evidence type="ECO:0000256" key="3">
    <source>
        <dbReference type="SAM" id="MobiDB-lite"/>
    </source>
</evidence>
<evidence type="ECO:0008006" key="6">
    <source>
        <dbReference type="Google" id="ProtNLM"/>
    </source>
</evidence>
<feature type="compositionally biased region" description="Low complexity" evidence="3">
    <location>
        <begin position="393"/>
        <end position="410"/>
    </location>
</feature>
<sequence length="463" mass="47631">MSPRAGNAGPHTLAFVESPVQLLNVLEWAHAHAPGVGLTLVVLSPVDPMTRGQLRRMSDLARDEGHEVRWEEARGGPLAPFQTIGGLAGLLRRARRVVLGDPFSRYVQLLLTITRVRDLVVVDDGTATMEFVGQLARGERLVRWHRKGGRPGPRDLIFAPVSASARRRLTPGGNRNVEIFSSMPMEETPAGVTVSANDFAWTRTRFGPPRITKGADMVGTSLVETGVVDDDRYLEAVRALARTHGATRYFAHRRESPDKLRRLSAETGLEIVRPELPLELIARRGPIGRTILSFPSTVVHTLPLALSGTEVRVAVCDIDPTWLTDHASPRAQGFLSGVTGAARDVQRLSTTGAGAGDPEGVTGSSGSTGSTGSTGPAGATGPAGPVGPGGRRGSAASEGPTGPADATGPGSFTGTGMTGPAGTADSAGTAGRAGTPGSADMVGPSGAAGSAGMAGPAGAVAAG</sequence>